<feature type="compositionally biased region" description="Basic and acidic residues" evidence="1">
    <location>
        <begin position="190"/>
        <end position="211"/>
    </location>
</feature>
<feature type="domain" description="C2H2-type" evidence="2">
    <location>
        <begin position="101"/>
        <end position="122"/>
    </location>
</feature>
<accession>A0AAV8C8X8</accession>
<name>A0AAV8C8X8_9POAL</name>
<feature type="region of interest" description="Disordered" evidence="1">
    <location>
        <begin position="175"/>
        <end position="269"/>
    </location>
</feature>
<comment type="caution">
    <text evidence="3">The sequence shown here is derived from an EMBL/GenBank/DDBJ whole genome shotgun (WGS) entry which is preliminary data.</text>
</comment>
<dbReference type="AlphaFoldDB" id="A0AAV8C8X8"/>
<dbReference type="EMBL" id="JAMFTS010000005">
    <property type="protein sequence ID" value="KAJ4752128.1"/>
    <property type="molecule type" value="Genomic_DNA"/>
</dbReference>
<evidence type="ECO:0000313" key="3">
    <source>
        <dbReference type="EMBL" id="KAJ4752128.1"/>
    </source>
</evidence>
<dbReference type="InterPro" id="IPR013087">
    <property type="entry name" value="Znf_C2H2_type"/>
</dbReference>
<dbReference type="InterPro" id="IPR039258">
    <property type="entry name" value="ZNF511"/>
</dbReference>
<organism evidence="3 4">
    <name type="scientific">Rhynchospora pubera</name>
    <dbReference type="NCBI Taxonomy" id="906938"/>
    <lineage>
        <taxon>Eukaryota</taxon>
        <taxon>Viridiplantae</taxon>
        <taxon>Streptophyta</taxon>
        <taxon>Embryophyta</taxon>
        <taxon>Tracheophyta</taxon>
        <taxon>Spermatophyta</taxon>
        <taxon>Magnoliopsida</taxon>
        <taxon>Liliopsida</taxon>
        <taxon>Poales</taxon>
        <taxon>Cyperaceae</taxon>
        <taxon>Cyperoideae</taxon>
        <taxon>Rhynchosporeae</taxon>
        <taxon>Rhynchospora</taxon>
    </lineage>
</organism>
<evidence type="ECO:0000313" key="4">
    <source>
        <dbReference type="Proteomes" id="UP001140206"/>
    </source>
</evidence>
<dbReference type="PROSITE" id="PS00028">
    <property type="entry name" value="ZINC_FINGER_C2H2_1"/>
    <property type="match status" value="1"/>
</dbReference>
<feature type="compositionally biased region" description="Basic residues" evidence="1">
    <location>
        <begin position="175"/>
        <end position="189"/>
    </location>
</feature>
<dbReference type="PANTHER" id="PTHR21354:SF0">
    <property type="entry name" value="ZINC FINGER PROTEIN 511"/>
    <property type="match status" value="1"/>
</dbReference>
<dbReference type="Proteomes" id="UP001140206">
    <property type="component" value="Chromosome 5"/>
</dbReference>
<protein>
    <submittedName>
        <fullName evidence="3">Zinc finger protein 511</fullName>
    </submittedName>
</protein>
<reference evidence="3" key="1">
    <citation type="submission" date="2022-08" db="EMBL/GenBank/DDBJ databases">
        <authorList>
            <person name="Marques A."/>
        </authorList>
    </citation>
    <scope>NUCLEOTIDE SEQUENCE</scope>
    <source>
        <strain evidence="3">RhyPub2mFocal</strain>
        <tissue evidence="3">Leaves</tissue>
    </source>
</reference>
<proteinExistence type="predicted"/>
<feature type="compositionally biased region" description="Basic and acidic residues" evidence="1">
    <location>
        <begin position="219"/>
        <end position="239"/>
    </location>
</feature>
<feature type="compositionally biased region" description="Polar residues" evidence="1">
    <location>
        <begin position="242"/>
        <end position="253"/>
    </location>
</feature>
<feature type="compositionally biased region" description="Basic and acidic residues" evidence="1">
    <location>
        <begin position="255"/>
        <end position="264"/>
    </location>
</feature>
<dbReference type="PANTHER" id="PTHR21354">
    <property type="entry name" value="ZINC FINGER PROTEIN 511"/>
    <property type="match status" value="1"/>
</dbReference>
<dbReference type="SMART" id="SM00355">
    <property type="entry name" value="ZnF_C2H2"/>
    <property type="match status" value="3"/>
</dbReference>
<sequence length="325" mass="37438">MDSMDSSVASPDLGLELGFPFWVASRRRFKPDDPFFASGNLERELLAKHVALDLTEDERFQLQRMEIADANLFCPIAGCGARLEYLEEFEDHYNTRHMASCSVCFRVYPTSRLLSIHISEVHDSFFQAKVARGFPMYECLVEGCGAKLKSYKSRQRHLIDKHRFPSNFEFYKKAHPSKHQRQKLQRKAYKGGDAKDQESFMDLDAKKESKQTRPKHYRPKQEVKSGTERESEMEVETKLHHPQTTETKVVTNSEAKNEKAKAETEMEVEERIEDIVSGISKLSTVDASSPSSVSFGHRHSRGFAFVPRSVRNQNQISKREQTRKP</sequence>
<evidence type="ECO:0000259" key="2">
    <source>
        <dbReference type="PROSITE" id="PS00028"/>
    </source>
</evidence>
<gene>
    <name evidence="3" type="ORF">LUZ62_086533</name>
</gene>
<evidence type="ECO:0000256" key="1">
    <source>
        <dbReference type="SAM" id="MobiDB-lite"/>
    </source>
</evidence>
<keyword evidence="4" id="KW-1185">Reference proteome</keyword>